<protein>
    <submittedName>
        <fullName evidence="1">Uncharacterized protein</fullName>
    </submittedName>
</protein>
<proteinExistence type="predicted"/>
<dbReference type="AlphaFoldDB" id="A0A381NMJ8"/>
<accession>A0A381NMJ8</accession>
<gene>
    <name evidence="1" type="ORF">METZ01_LOCUS7607</name>
</gene>
<sequence>VDEMGNGKYIYLANIIDLYYANMSGSFPYLKSLNHNSFNCNHRIFFHNLPLHIKQFVDSFFSLSVQNTNILQ</sequence>
<dbReference type="EMBL" id="UINC01000405">
    <property type="protein sequence ID" value="SUZ54753.1"/>
    <property type="molecule type" value="Genomic_DNA"/>
</dbReference>
<evidence type="ECO:0000313" key="1">
    <source>
        <dbReference type="EMBL" id="SUZ54753.1"/>
    </source>
</evidence>
<name>A0A381NMJ8_9ZZZZ</name>
<reference evidence="1" key="1">
    <citation type="submission" date="2018-05" db="EMBL/GenBank/DDBJ databases">
        <authorList>
            <person name="Lanie J.A."/>
            <person name="Ng W.-L."/>
            <person name="Kazmierczak K.M."/>
            <person name="Andrzejewski T.M."/>
            <person name="Davidsen T.M."/>
            <person name="Wayne K.J."/>
            <person name="Tettelin H."/>
            <person name="Glass J.I."/>
            <person name="Rusch D."/>
            <person name="Podicherti R."/>
            <person name="Tsui H.-C.T."/>
            <person name="Winkler M.E."/>
        </authorList>
    </citation>
    <scope>NUCLEOTIDE SEQUENCE</scope>
</reference>
<feature type="non-terminal residue" evidence="1">
    <location>
        <position position="1"/>
    </location>
</feature>
<organism evidence="1">
    <name type="scientific">marine metagenome</name>
    <dbReference type="NCBI Taxonomy" id="408172"/>
    <lineage>
        <taxon>unclassified sequences</taxon>
        <taxon>metagenomes</taxon>
        <taxon>ecological metagenomes</taxon>
    </lineage>
</organism>